<sequence length="126" mass="14826">MNIGMNKKMLDAAVRAANQNNYVDINDPSIVNDLSDMNNPELILLEKEKKQITNKAYTQLSDEAKQLINIIFNAPMEIFDLIYCPKTKNVRKNSKYRIYFMLKKQWKEQKAAKYVIKELENFVKTF</sequence>
<evidence type="ECO:0000313" key="1">
    <source>
        <dbReference type="EMBL" id="QJB03715.1"/>
    </source>
</evidence>
<accession>A0A6M3ME38</accession>
<reference evidence="1" key="1">
    <citation type="submission" date="2020-03" db="EMBL/GenBank/DDBJ databases">
        <title>The deep terrestrial virosphere.</title>
        <authorList>
            <person name="Holmfeldt K."/>
            <person name="Nilsson E."/>
            <person name="Simone D."/>
            <person name="Lopez-Fernandez M."/>
            <person name="Wu X."/>
            <person name="de Brujin I."/>
            <person name="Lundin D."/>
            <person name="Andersson A."/>
            <person name="Bertilsson S."/>
            <person name="Dopson M."/>
        </authorList>
    </citation>
    <scope>NUCLEOTIDE SEQUENCE</scope>
    <source>
        <strain evidence="1">MM171B00579</strain>
    </source>
</reference>
<organism evidence="1">
    <name type="scientific">viral metagenome</name>
    <dbReference type="NCBI Taxonomy" id="1070528"/>
    <lineage>
        <taxon>unclassified sequences</taxon>
        <taxon>metagenomes</taxon>
        <taxon>organismal metagenomes</taxon>
    </lineage>
</organism>
<gene>
    <name evidence="1" type="ORF">MM171B00579_0017</name>
</gene>
<name>A0A6M3ME38_9ZZZZ</name>
<proteinExistence type="predicted"/>
<protein>
    <submittedName>
        <fullName evidence="1">Uncharacterized protein</fullName>
    </submittedName>
</protein>
<dbReference type="EMBL" id="MT143857">
    <property type="protein sequence ID" value="QJB03715.1"/>
    <property type="molecule type" value="Genomic_DNA"/>
</dbReference>
<dbReference type="AlphaFoldDB" id="A0A6M3ME38"/>